<protein>
    <submittedName>
        <fullName evidence="1">Uncharacterized protein</fullName>
    </submittedName>
</protein>
<proteinExistence type="predicted"/>
<organism evidence="1 2">
    <name type="scientific">Mesorhizobium sangaii</name>
    <dbReference type="NCBI Taxonomy" id="505389"/>
    <lineage>
        <taxon>Bacteria</taxon>
        <taxon>Pseudomonadati</taxon>
        <taxon>Pseudomonadota</taxon>
        <taxon>Alphaproteobacteria</taxon>
        <taxon>Hyphomicrobiales</taxon>
        <taxon>Phyllobacteriaceae</taxon>
        <taxon>Mesorhizobium</taxon>
    </lineage>
</organism>
<sequence>MRRLAEMSLQELEAELAAIRAVQAWRKQEAARP</sequence>
<gene>
    <name evidence="1" type="ORF">HNQ71_003327</name>
</gene>
<accession>A0A841PAU7</accession>
<reference evidence="1 2" key="1">
    <citation type="submission" date="2020-08" db="EMBL/GenBank/DDBJ databases">
        <title>Genomic Encyclopedia of Type Strains, Phase IV (KMG-IV): sequencing the most valuable type-strain genomes for metagenomic binning, comparative biology and taxonomic classification.</title>
        <authorList>
            <person name="Goeker M."/>
        </authorList>
    </citation>
    <scope>NUCLEOTIDE SEQUENCE [LARGE SCALE GENOMIC DNA]</scope>
    <source>
        <strain evidence="1 2">DSM 100039</strain>
    </source>
</reference>
<comment type="caution">
    <text evidence="1">The sequence shown here is derived from an EMBL/GenBank/DDBJ whole genome shotgun (WGS) entry which is preliminary data.</text>
</comment>
<keyword evidence="2" id="KW-1185">Reference proteome</keyword>
<name>A0A841PAU7_9HYPH</name>
<dbReference type="Proteomes" id="UP000556329">
    <property type="component" value="Unassembled WGS sequence"/>
</dbReference>
<dbReference type="EMBL" id="JACHEF010000003">
    <property type="protein sequence ID" value="MBB6410653.1"/>
    <property type="molecule type" value="Genomic_DNA"/>
</dbReference>
<evidence type="ECO:0000313" key="1">
    <source>
        <dbReference type="EMBL" id="MBB6410653.1"/>
    </source>
</evidence>
<evidence type="ECO:0000313" key="2">
    <source>
        <dbReference type="Proteomes" id="UP000556329"/>
    </source>
</evidence>
<dbReference type="AlphaFoldDB" id="A0A841PAU7"/>